<evidence type="ECO:0000259" key="3">
    <source>
        <dbReference type="Pfam" id="PF07589"/>
    </source>
</evidence>
<keyword evidence="1" id="KW-1133">Transmembrane helix</keyword>
<sequence>MKKHIMISAVAAALLSTSASAAILTGVNILNISGINESSLDASNMTQARSVLENEDATITTVTAGAFAAGDLLGIDILYVGLANNRFTDEQTTLIGDYVRGGGGIVAVGTERACCFGPGWEEIINELGFSGLGGDRNTAPTPADPNSPIVDGPFGVASTYAPSATGAFNPGSLPVGTTVVWEGVDGNPIIVTLETGGRAFFFADTNFMQNLYIGDGDNSTIWGNAFAFTGFVDPDPVPAPGALGLLGLGVLALAARRRRS</sequence>
<feature type="chain" id="PRO_5046937770" evidence="2">
    <location>
        <begin position="22"/>
        <end position="260"/>
    </location>
</feature>
<evidence type="ECO:0000256" key="1">
    <source>
        <dbReference type="SAM" id="Phobius"/>
    </source>
</evidence>
<dbReference type="Pfam" id="PF07589">
    <property type="entry name" value="PEP-CTERM"/>
    <property type="match status" value="1"/>
</dbReference>
<evidence type="ECO:0000313" key="4">
    <source>
        <dbReference type="EMBL" id="MBV7256002.1"/>
    </source>
</evidence>
<feature type="signal peptide" evidence="2">
    <location>
        <begin position="1"/>
        <end position="21"/>
    </location>
</feature>
<name>A0ABS6SC56_9SPHN</name>
<accession>A0ABS6SC56</accession>
<keyword evidence="5" id="KW-1185">Reference proteome</keyword>
<organism evidence="4 5">
    <name type="scientific">Pacificimonas pallii</name>
    <dbReference type="NCBI Taxonomy" id="2827236"/>
    <lineage>
        <taxon>Bacteria</taxon>
        <taxon>Pseudomonadati</taxon>
        <taxon>Pseudomonadota</taxon>
        <taxon>Alphaproteobacteria</taxon>
        <taxon>Sphingomonadales</taxon>
        <taxon>Sphingosinicellaceae</taxon>
        <taxon>Pacificimonas</taxon>
    </lineage>
</organism>
<dbReference type="NCBIfam" id="TIGR02595">
    <property type="entry name" value="PEP_CTERM"/>
    <property type="match status" value="1"/>
</dbReference>
<dbReference type="InterPro" id="IPR013424">
    <property type="entry name" value="Ice-binding_C"/>
</dbReference>
<protein>
    <submittedName>
        <fullName evidence="4">PEP-CTERM sorting domain-containing protein</fullName>
    </submittedName>
</protein>
<dbReference type="NCBIfam" id="TIGR03901">
    <property type="entry name" value="MYXO-CTERM"/>
    <property type="match status" value="1"/>
</dbReference>
<dbReference type="Proteomes" id="UP000722336">
    <property type="component" value="Unassembled WGS sequence"/>
</dbReference>
<evidence type="ECO:0000313" key="5">
    <source>
        <dbReference type="Proteomes" id="UP000722336"/>
    </source>
</evidence>
<keyword evidence="1" id="KW-0472">Membrane</keyword>
<reference evidence="4 5" key="1">
    <citation type="submission" date="2021-04" db="EMBL/GenBank/DDBJ databases">
        <authorList>
            <person name="Pira H."/>
            <person name="Risdian C."/>
            <person name="Wink J."/>
        </authorList>
    </citation>
    <scope>NUCLEOTIDE SEQUENCE [LARGE SCALE GENOMIC DNA]</scope>
    <source>
        <strain evidence="4 5">WHA3</strain>
    </source>
</reference>
<evidence type="ECO:0000256" key="2">
    <source>
        <dbReference type="SAM" id="SignalP"/>
    </source>
</evidence>
<proteinExistence type="predicted"/>
<gene>
    <name evidence="4" type="ORF">KCG44_04295</name>
</gene>
<dbReference type="InterPro" id="IPR024038">
    <property type="entry name" value="MYXO-CTERM"/>
</dbReference>
<feature type="domain" description="Ice-binding protein C-terminal" evidence="3">
    <location>
        <begin position="236"/>
        <end position="258"/>
    </location>
</feature>
<feature type="transmembrane region" description="Helical" evidence="1">
    <location>
        <begin position="237"/>
        <end position="255"/>
    </location>
</feature>
<keyword evidence="1" id="KW-0812">Transmembrane</keyword>
<dbReference type="EMBL" id="JAGSPA010000001">
    <property type="protein sequence ID" value="MBV7256002.1"/>
    <property type="molecule type" value="Genomic_DNA"/>
</dbReference>
<dbReference type="RefSeq" id="WP_218444427.1">
    <property type="nucleotide sequence ID" value="NZ_JAGSPA010000001.1"/>
</dbReference>
<comment type="caution">
    <text evidence="4">The sequence shown here is derived from an EMBL/GenBank/DDBJ whole genome shotgun (WGS) entry which is preliminary data.</text>
</comment>
<keyword evidence="2" id="KW-0732">Signal</keyword>